<organism evidence="1 2">
    <name type="scientific">Portunus trituberculatus</name>
    <name type="common">Swimming crab</name>
    <name type="synonym">Neptunus trituberculatus</name>
    <dbReference type="NCBI Taxonomy" id="210409"/>
    <lineage>
        <taxon>Eukaryota</taxon>
        <taxon>Metazoa</taxon>
        <taxon>Ecdysozoa</taxon>
        <taxon>Arthropoda</taxon>
        <taxon>Crustacea</taxon>
        <taxon>Multicrustacea</taxon>
        <taxon>Malacostraca</taxon>
        <taxon>Eumalacostraca</taxon>
        <taxon>Eucarida</taxon>
        <taxon>Decapoda</taxon>
        <taxon>Pleocyemata</taxon>
        <taxon>Brachyura</taxon>
        <taxon>Eubrachyura</taxon>
        <taxon>Portunoidea</taxon>
        <taxon>Portunidae</taxon>
        <taxon>Portuninae</taxon>
        <taxon>Portunus</taxon>
    </lineage>
</organism>
<accession>A0A5B7G929</accession>
<evidence type="ECO:0000313" key="1">
    <source>
        <dbReference type="EMBL" id="MPC55372.1"/>
    </source>
</evidence>
<evidence type="ECO:0000313" key="2">
    <source>
        <dbReference type="Proteomes" id="UP000324222"/>
    </source>
</evidence>
<name>A0A5B7G929_PORTR</name>
<keyword evidence="2" id="KW-1185">Reference proteome</keyword>
<gene>
    <name evidence="1" type="ORF">E2C01_049305</name>
</gene>
<proteinExistence type="predicted"/>
<protein>
    <submittedName>
        <fullName evidence="1">Uncharacterized protein</fullName>
    </submittedName>
</protein>
<dbReference type="EMBL" id="VSRR010013116">
    <property type="protein sequence ID" value="MPC55372.1"/>
    <property type="molecule type" value="Genomic_DNA"/>
</dbReference>
<sequence>MVPVMDWQDLWIIIRRNYLENPASRLCGPGKLSW</sequence>
<reference evidence="1 2" key="1">
    <citation type="submission" date="2019-05" db="EMBL/GenBank/DDBJ databases">
        <title>Another draft genome of Portunus trituberculatus and its Hox gene families provides insights of decapod evolution.</title>
        <authorList>
            <person name="Jeong J.-H."/>
            <person name="Song I."/>
            <person name="Kim S."/>
            <person name="Choi T."/>
            <person name="Kim D."/>
            <person name="Ryu S."/>
            <person name="Kim W."/>
        </authorList>
    </citation>
    <scope>NUCLEOTIDE SEQUENCE [LARGE SCALE GENOMIC DNA]</scope>
    <source>
        <tissue evidence="1">Muscle</tissue>
    </source>
</reference>
<dbReference type="AlphaFoldDB" id="A0A5B7G929"/>
<dbReference type="Proteomes" id="UP000324222">
    <property type="component" value="Unassembled WGS sequence"/>
</dbReference>
<comment type="caution">
    <text evidence="1">The sequence shown here is derived from an EMBL/GenBank/DDBJ whole genome shotgun (WGS) entry which is preliminary data.</text>
</comment>